<feature type="binding site" evidence="6">
    <location>
        <position position="319"/>
    </location>
    <ligand>
        <name>FAD</name>
        <dbReference type="ChEBI" id="CHEBI:57692"/>
    </ligand>
</feature>
<comment type="catalytic activity">
    <reaction evidence="5">
        <text>[thioredoxin]-dithiol + NADP(+) = [thioredoxin]-disulfide + NADPH + H(+)</text>
        <dbReference type="Rhea" id="RHEA:20345"/>
        <dbReference type="Rhea" id="RHEA-COMP:10698"/>
        <dbReference type="Rhea" id="RHEA-COMP:10700"/>
        <dbReference type="ChEBI" id="CHEBI:15378"/>
        <dbReference type="ChEBI" id="CHEBI:29950"/>
        <dbReference type="ChEBI" id="CHEBI:50058"/>
        <dbReference type="ChEBI" id="CHEBI:57783"/>
        <dbReference type="ChEBI" id="CHEBI:58349"/>
        <dbReference type="EC" id="1.8.1.9"/>
    </reaction>
</comment>
<evidence type="ECO:0000256" key="5">
    <source>
        <dbReference type="ARBA" id="ARBA00048132"/>
    </source>
</evidence>
<feature type="binding site" evidence="6">
    <location>
        <position position="278"/>
    </location>
    <ligand>
        <name>FAD</name>
        <dbReference type="ChEBI" id="CHEBI:57692"/>
    </ligand>
</feature>
<dbReference type="STRING" id="1150864.MILUP08_40957"/>
<dbReference type="RefSeq" id="WP_007455637.1">
    <property type="nucleotide sequence ID" value="NZ_HF570108.1"/>
</dbReference>
<evidence type="ECO:0000256" key="2">
    <source>
        <dbReference type="ARBA" id="ARBA00022827"/>
    </source>
</evidence>
<dbReference type="PRINTS" id="PR00368">
    <property type="entry name" value="FADPNR"/>
</dbReference>
<dbReference type="GO" id="GO:0004791">
    <property type="term" value="F:thioredoxin-disulfide reductase (NADPH) activity"/>
    <property type="evidence" value="ECO:0007669"/>
    <property type="project" value="UniProtKB-EC"/>
</dbReference>
<dbReference type="GO" id="GO:0050661">
    <property type="term" value="F:NADP binding"/>
    <property type="evidence" value="ECO:0007669"/>
    <property type="project" value="UniProtKB-UniRule"/>
</dbReference>
<sequence>MREVDVAVIGAGPAGLFAAYYAGFRGLSVAVIDALPEPGGQVTAMYPEKLILDVAGFPAVKGRDLVANLVAQAAPFGPQYLLGTRAEKLSYADDRPVLGLAGGEQLGCGAVVVTGGLGSFSPRPLPCADGAPGAGIVYFVTDPAELTDRDVLIVGGGDSAFDWALALQPLARSVTLVHRREKFRAHASTVARVLSLPVRVVVNAEVTRLLGDATVTAAEVTVRGGEAETLPVDTVVAALGFTADLGPLAEWGLRLDRRHILVDSAMATNLPRVFAAGDITEYPGKVRLIATGFGEAATAVNNAAVAIDPDAHLFPGHSSDAG</sequence>
<evidence type="ECO:0000313" key="8">
    <source>
        <dbReference type="EMBL" id="CCH16046.1"/>
    </source>
</evidence>
<dbReference type="InterPro" id="IPR050097">
    <property type="entry name" value="Ferredoxin-NADP_redctase_2"/>
</dbReference>
<evidence type="ECO:0000256" key="1">
    <source>
        <dbReference type="ARBA" id="ARBA00022630"/>
    </source>
</evidence>
<evidence type="ECO:0000256" key="6">
    <source>
        <dbReference type="HAMAP-Rule" id="MF_01685"/>
    </source>
</evidence>
<dbReference type="GO" id="GO:0004324">
    <property type="term" value="F:ferredoxin-NADP+ reductase activity"/>
    <property type="evidence" value="ECO:0007669"/>
    <property type="project" value="UniProtKB-UniRule"/>
</dbReference>
<dbReference type="Pfam" id="PF07992">
    <property type="entry name" value="Pyr_redox_2"/>
    <property type="match status" value="1"/>
</dbReference>
<comment type="similarity">
    <text evidence="6">Belongs to the ferredoxin--NADP reductase type 2 family.</text>
</comment>
<keyword evidence="1 6" id="KW-0285">Flavoprotein</keyword>
<feature type="binding site" evidence="6">
    <location>
        <position position="120"/>
    </location>
    <ligand>
        <name>FAD</name>
        <dbReference type="ChEBI" id="CHEBI:57692"/>
    </ligand>
</feature>
<dbReference type="HAMAP" id="MF_01685">
    <property type="entry name" value="FENR2"/>
    <property type="match status" value="1"/>
</dbReference>
<dbReference type="InterPro" id="IPR036188">
    <property type="entry name" value="FAD/NAD-bd_sf"/>
</dbReference>
<evidence type="ECO:0000313" key="9">
    <source>
        <dbReference type="Proteomes" id="UP000003448"/>
    </source>
</evidence>
<feature type="binding site" evidence="6">
    <location>
        <position position="33"/>
    </location>
    <ligand>
        <name>FAD</name>
        <dbReference type="ChEBI" id="CHEBI:57692"/>
    </ligand>
</feature>
<evidence type="ECO:0000256" key="4">
    <source>
        <dbReference type="ARBA" id="ARBA00023002"/>
    </source>
</evidence>
<keyword evidence="4 6" id="KW-0560">Oxidoreductase</keyword>
<keyword evidence="2 6" id="KW-0274">FAD</keyword>
<comment type="caution">
    <text evidence="8">The sequence shown here is derived from an EMBL/GenBank/DDBJ whole genome shotgun (WGS) entry which is preliminary data.</text>
</comment>
<dbReference type="AlphaFoldDB" id="I0KWU9"/>
<dbReference type="OrthoDB" id="9806179at2"/>
<dbReference type="InterPro" id="IPR022890">
    <property type="entry name" value="Fd--NADP_Rdtase_type_2"/>
</dbReference>
<feature type="binding site" evidence="6">
    <location>
        <position position="86"/>
    </location>
    <ligand>
        <name>FAD</name>
        <dbReference type="ChEBI" id="CHEBI:57692"/>
    </ligand>
</feature>
<feature type="binding site" evidence="6">
    <location>
        <position position="46"/>
    </location>
    <ligand>
        <name>FAD</name>
        <dbReference type="ChEBI" id="CHEBI:57692"/>
    </ligand>
</feature>
<accession>I0KWU9</accession>
<comment type="subunit">
    <text evidence="6">Homodimer.</text>
</comment>
<reference evidence="9" key="1">
    <citation type="journal article" date="2012" name="J. Bacteriol.">
        <title>Genome Sequence of Micromonospora lupini Lupac 08, Isolated from Root Nodules of Lupinus angustifolius.</title>
        <authorList>
            <person name="Alonso-Vega P."/>
            <person name="Normand P."/>
            <person name="Bacigalupe R."/>
            <person name="Pujic P."/>
            <person name="Lajus A."/>
            <person name="Vallenet D."/>
            <person name="Carro L."/>
            <person name="Coll P."/>
            <person name="Trujillo M.E."/>
        </authorList>
    </citation>
    <scope>NUCLEOTIDE SEQUENCE [LARGE SCALE GENOMIC DNA]</scope>
    <source>
        <strain evidence="9">Lupac 08</strain>
    </source>
</reference>
<evidence type="ECO:0000259" key="7">
    <source>
        <dbReference type="Pfam" id="PF07992"/>
    </source>
</evidence>
<name>I0KWU9_9ACTN</name>
<dbReference type="Gene3D" id="3.50.50.60">
    <property type="entry name" value="FAD/NAD(P)-binding domain"/>
    <property type="match status" value="2"/>
</dbReference>
<evidence type="ECO:0000256" key="3">
    <source>
        <dbReference type="ARBA" id="ARBA00022857"/>
    </source>
</evidence>
<organism evidence="8 9">
    <name type="scientific">Micromonospora lupini str. Lupac 08</name>
    <dbReference type="NCBI Taxonomy" id="1150864"/>
    <lineage>
        <taxon>Bacteria</taxon>
        <taxon>Bacillati</taxon>
        <taxon>Actinomycetota</taxon>
        <taxon>Actinomycetes</taxon>
        <taxon>Micromonosporales</taxon>
        <taxon>Micromonosporaceae</taxon>
        <taxon>Micromonospora</taxon>
    </lineage>
</organism>
<dbReference type="Proteomes" id="UP000003448">
    <property type="component" value="Unassembled WGS sequence"/>
</dbReference>
<dbReference type="eggNOG" id="COG0492">
    <property type="taxonomic scope" value="Bacteria"/>
</dbReference>
<dbReference type="InterPro" id="IPR023753">
    <property type="entry name" value="FAD/NAD-binding_dom"/>
</dbReference>
<keyword evidence="9" id="KW-1185">Reference proteome</keyword>
<dbReference type="EMBL" id="CAIE01000010">
    <property type="protein sequence ID" value="CCH16046.1"/>
    <property type="molecule type" value="Genomic_DNA"/>
</dbReference>
<feature type="binding site" evidence="6">
    <location>
        <position position="41"/>
    </location>
    <ligand>
        <name>FAD</name>
        <dbReference type="ChEBI" id="CHEBI:57692"/>
    </ligand>
</feature>
<dbReference type="EC" id="1.18.1.2" evidence="6"/>
<dbReference type="PRINTS" id="PR00469">
    <property type="entry name" value="PNDRDTASEII"/>
</dbReference>
<protein>
    <recommendedName>
        <fullName evidence="6">Ferredoxin--NADP reductase</fullName>
        <shortName evidence="6">FNR</shortName>
        <shortName evidence="6">Fd-NADP(+) reductase</shortName>
        <ecNumber evidence="6">1.18.1.2</ecNumber>
    </recommendedName>
</protein>
<dbReference type="SUPFAM" id="SSF51905">
    <property type="entry name" value="FAD/NAD(P)-binding domain"/>
    <property type="match status" value="1"/>
</dbReference>
<keyword evidence="3 6" id="KW-0521">NADP</keyword>
<feature type="domain" description="FAD/NAD(P)-binding" evidence="7">
    <location>
        <begin position="5"/>
        <end position="291"/>
    </location>
</feature>
<proteinExistence type="inferred from homology"/>
<comment type="cofactor">
    <cofactor evidence="6">
        <name>FAD</name>
        <dbReference type="ChEBI" id="CHEBI:57692"/>
    </cofactor>
    <text evidence="6">Binds 1 FAD per subunit.</text>
</comment>
<comment type="caution">
    <text evidence="6">Lacks conserved residue(s) required for the propagation of feature annotation.</text>
</comment>
<dbReference type="PANTHER" id="PTHR48105">
    <property type="entry name" value="THIOREDOXIN REDUCTASE 1-RELATED-RELATED"/>
    <property type="match status" value="1"/>
</dbReference>
<dbReference type="GO" id="GO:0050660">
    <property type="term" value="F:flavin adenine dinucleotide binding"/>
    <property type="evidence" value="ECO:0007669"/>
    <property type="project" value="UniProtKB-UniRule"/>
</dbReference>
<comment type="catalytic activity">
    <reaction evidence="6">
        <text>2 reduced [2Fe-2S]-[ferredoxin] + NADP(+) + H(+) = 2 oxidized [2Fe-2S]-[ferredoxin] + NADPH</text>
        <dbReference type="Rhea" id="RHEA:20125"/>
        <dbReference type="Rhea" id="RHEA-COMP:10000"/>
        <dbReference type="Rhea" id="RHEA-COMP:10001"/>
        <dbReference type="ChEBI" id="CHEBI:15378"/>
        <dbReference type="ChEBI" id="CHEBI:33737"/>
        <dbReference type="ChEBI" id="CHEBI:33738"/>
        <dbReference type="ChEBI" id="CHEBI:57783"/>
        <dbReference type="ChEBI" id="CHEBI:58349"/>
        <dbReference type="EC" id="1.18.1.2"/>
    </reaction>
</comment>
<gene>
    <name evidence="8" type="ORF">MILUP08_40957</name>
</gene>